<feature type="binding site" evidence="9">
    <location>
        <position position="301"/>
    </location>
    <ligand>
        <name>ATP</name>
        <dbReference type="ChEBI" id="CHEBI:30616"/>
    </ligand>
</feature>
<comment type="function">
    <text evidence="9">Key enzyme in the regulation of glycerol uptake and metabolism. Catalyzes the phosphorylation of glycerol to yield sn-glycerol 3-phosphate.</text>
</comment>
<dbReference type="Proteomes" id="UP000885779">
    <property type="component" value="Unassembled WGS sequence"/>
</dbReference>
<dbReference type="FunFam" id="3.30.420.40:FF:000007">
    <property type="entry name" value="Glycerol kinase"/>
    <property type="match status" value="1"/>
</dbReference>
<dbReference type="NCBIfam" id="NF000756">
    <property type="entry name" value="PRK00047.1"/>
    <property type="match status" value="1"/>
</dbReference>
<dbReference type="GO" id="GO:0004370">
    <property type="term" value="F:glycerol kinase activity"/>
    <property type="evidence" value="ECO:0007669"/>
    <property type="project" value="UniProtKB-UniRule"/>
</dbReference>
<feature type="binding site" evidence="9">
    <location>
        <position position="254"/>
    </location>
    <ligand>
        <name>ADP</name>
        <dbReference type="ChEBI" id="CHEBI:456216"/>
    </ligand>
</feature>
<feature type="binding site" evidence="9">
    <location>
        <position position="232"/>
    </location>
    <ligand>
        <name>glycerol</name>
        <dbReference type="ChEBI" id="CHEBI:17754"/>
    </ligand>
</feature>
<comment type="pathway">
    <text evidence="1 9">Polyol metabolism; glycerol degradation via glycerol kinase pathway; sn-glycerol 3-phosphate from glycerol: step 1/1.</text>
</comment>
<dbReference type="InterPro" id="IPR005999">
    <property type="entry name" value="Glycerol_kin"/>
</dbReference>
<comment type="similarity">
    <text evidence="2 9 10">Belongs to the FGGY kinase family.</text>
</comment>
<evidence type="ECO:0000259" key="12">
    <source>
        <dbReference type="Pfam" id="PF02782"/>
    </source>
</evidence>
<dbReference type="GO" id="GO:0005524">
    <property type="term" value="F:ATP binding"/>
    <property type="evidence" value="ECO:0007669"/>
    <property type="project" value="UniProtKB-UniRule"/>
</dbReference>
<dbReference type="PROSITE" id="PS00933">
    <property type="entry name" value="FGGY_KINASES_1"/>
    <property type="match status" value="1"/>
</dbReference>
<comment type="catalytic activity">
    <reaction evidence="8 9">
        <text>glycerol + ATP = sn-glycerol 3-phosphate + ADP + H(+)</text>
        <dbReference type="Rhea" id="RHEA:21644"/>
        <dbReference type="ChEBI" id="CHEBI:15378"/>
        <dbReference type="ChEBI" id="CHEBI:17754"/>
        <dbReference type="ChEBI" id="CHEBI:30616"/>
        <dbReference type="ChEBI" id="CHEBI:57597"/>
        <dbReference type="ChEBI" id="CHEBI:456216"/>
        <dbReference type="EC" id="2.7.1.30"/>
    </reaction>
</comment>
<evidence type="ECO:0000256" key="7">
    <source>
        <dbReference type="ARBA" id="ARBA00022840"/>
    </source>
</evidence>
<dbReference type="InterPro" id="IPR018485">
    <property type="entry name" value="FGGY_C"/>
</dbReference>
<feature type="binding site" evidence="9">
    <location>
        <position position="254"/>
    </location>
    <ligand>
        <name>ATP</name>
        <dbReference type="ChEBI" id="CHEBI:30616"/>
    </ligand>
</feature>
<comment type="activity regulation">
    <text evidence="9">Inhibited by fructose 1,6-bisphosphate (FBP).</text>
</comment>
<dbReference type="EMBL" id="DRQG01000144">
    <property type="protein sequence ID" value="HGY57099.1"/>
    <property type="molecule type" value="Genomic_DNA"/>
</dbReference>
<feature type="domain" description="Carbohydrate kinase FGGY C-terminal" evidence="12">
    <location>
        <begin position="249"/>
        <end position="436"/>
    </location>
</feature>
<reference evidence="13" key="1">
    <citation type="journal article" date="2020" name="mSystems">
        <title>Genome- and Community-Level Interaction Insights into Carbon Utilization and Element Cycling Functions of Hydrothermarchaeota in Hydrothermal Sediment.</title>
        <authorList>
            <person name="Zhou Z."/>
            <person name="Liu Y."/>
            <person name="Xu W."/>
            <person name="Pan J."/>
            <person name="Luo Z.H."/>
            <person name="Li M."/>
        </authorList>
    </citation>
    <scope>NUCLEOTIDE SEQUENCE [LARGE SCALE GENOMIC DNA]</scope>
    <source>
        <strain evidence="13">HyVt-577</strain>
    </source>
</reference>
<feature type="domain" description="Carbohydrate kinase FGGY N-terminal" evidence="11">
    <location>
        <begin position="2"/>
        <end position="239"/>
    </location>
</feature>
<proteinExistence type="inferred from homology"/>
<feature type="binding site" evidence="9">
    <location>
        <position position="10"/>
    </location>
    <ligand>
        <name>ATP</name>
        <dbReference type="ChEBI" id="CHEBI:30616"/>
    </ligand>
</feature>
<dbReference type="Pfam" id="PF00370">
    <property type="entry name" value="FGGY_N"/>
    <property type="match status" value="1"/>
</dbReference>
<evidence type="ECO:0000256" key="9">
    <source>
        <dbReference type="HAMAP-Rule" id="MF_00186"/>
    </source>
</evidence>
<dbReference type="NCBIfam" id="TIGR01311">
    <property type="entry name" value="glycerol_kin"/>
    <property type="match status" value="1"/>
</dbReference>
<feature type="binding site" evidence="9">
    <location>
        <position position="127"/>
    </location>
    <ligand>
        <name>glycerol</name>
        <dbReference type="ChEBI" id="CHEBI:17754"/>
    </ligand>
</feature>
<feature type="binding site" evidence="9">
    <location>
        <position position="398"/>
    </location>
    <ligand>
        <name>ATP</name>
        <dbReference type="ChEBI" id="CHEBI:30616"/>
    </ligand>
</feature>
<dbReference type="PANTHER" id="PTHR10196">
    <property type="entry name" value="SUGAR KINASE"/>
    <property type="match status" value="1"/>
</dbReference>
<evidence type="ECO:0000256" key="3">
    <source>
        <dbReference type="ARBA" id="ARBA00022679"/>
    </source>
</evidence>
<dbReference type="AlphaFoldDB" id="A0A7V4U579"/>
<dbReference type="CDD" id="cd07769">
    <property type="entry name" value="ASKHA_NBD_FGGY_GK"/>
    <property type="match status" value="1"/>
</dbReference>
<feature type="binding site" evidence="9">
    <location>
        <position position="398"/>
    </location>
    <ligand>
        <name>ADP</name>
        <dbReference type="ChEBI" id="CHEBI:456216"/>
    </ligand>
</feature>
<evidence type="ECO:0000256" key="5">
    <source>
        <dbReference type="ARBA" id="ARBA00022777"/>
    </source>
</evidence>
<evidence type="ECO:0000256" key="6">
    <source>
        <dbReference type="ARBA" id="ARBA00022798"/>
    </source>
</evidence>
<feature type="binding site" evidence="9">
    <location>
        <position position="77"/>
    </location>
    <ligand>
        <name>sn-glycerol 3-phosphate</name>
        <dbReference type="ChEBI" id="CHEBI:57597"/>
    </ligand>
</feature>
<dbReference type="PROSITE" id="PS00445">
    <property type="entry name" value="FGGY_KINASES_2"/>
    <property type="match status" value="1"/>
</dbReference>
<dbReference type="Pfam" id="PF02782">
    <property type="entry name" value="FGGY_C"/>
    <property type="match status" value="1"/>
</dbReference>
<comment type="caution">
    <text evidence="9">Lacks conserved residue(s) required for the propagation of feature annotation.</text>
</comment>
<organism evidence="13">
    <name type="scientific">Caldithrix abyssi</name>
    <dbReference type="NCBI Taxonomy" id="187145"/>
    <lineage>
        <taxon>Bacteria</taxon>
        <taxon>Pseudomonadati</taxon>
        <taxon>Calditrichota</taxon>
        <taxon>Calditrichia</taxon>
        <taxon>Calditrichales</taxon>
        <taxon>Calditrichaceae</taxon>
        <taxon>Caldithrix</taxon>
    </lineage>
</organism>
<feature type="binding site" evidence="9">
    <location>
        <position position="402"/>
    </location>
    <ligand>
        <name>ADP</name>
        <dbReference type="ChEBI" id="CHEBI:456216"/>
    </ligand>
</feature>
<evidence type="ECO:0000259" key="11">
    <source>
        <dbReference type="Pfam" id="PF00370"/>
    </source>
</evidence>
<evidence type="ECO:0000256" key="10">
    <source>
        <dbReference type="RuleBase" id="RU003733"/>
    </source>
</evidence>
<keyword evidence="5 9" id="KW-0418">Kinase</keyword>
<feature type="binding site" evidence="9">
    <location>
        <position position="77"/>
    </location>
    <ligand>
        <name>glycerol</name>
        <dbReference type="ChEBI" id="CHEBI:17754"/>
    </ligand>
</feature>
<dbReference type="GO" id="GO:0019563">
    <property type="term" value="P:glycerol catabolic process"/>
    <property type="evidence" value="ECO:0007669"/>
    <property type="project" value="UniProtKB-UniRule"/>
</dbReference>
<dbReference type="InterPro" id="IPR043129">
    <property type="entry name" value="ATPase_NBD"/>
</dbReference>
<feature type="binding site" evidence="9">
    <location>
        <position position="10"/>
    </location>
    <ligand>
        <name>sn-glycerol 3-phosphate</name>
        <dbReference type="ChEBI" id="CHEBI:57597"/>
    </ligand>
</feature>
<gene>
    <name evidence="9 13" type="primary">glpK</name>
    <name evidence="13" type="ORF">ENK44_15425</name>
</gene>
<dbReference type="UniPathway" id="UPA00618">
    <property type="reaction ID" value="UER00672"/>
</dbReference>
<feature type="binding site" evidence="9">
    <location>
        <position position="11"/>
    </location>
    <ligand>
        <name>ATP</name>
        <dbReference type="ChEBI" id="CHEBI:30616"/>
    </ligand>
</feature>
<keyword evidence="4 9" id="KW-0547">Nucleotide-binding</keyword>
<evidence type="ECO:0000256" key="2">
    <source>
        <dbReference type="ARBA" id="ARBA00009156"/>
    </source>
</evidence>
<dbReference type="Gene3D" id="3.30.420.40">
    <property type="match status" value="2"/>
</dbReference>
<protein>
    <recommendedName>
        <fullName evidence="9">Glycerol kinase</fullName>
        <ecNumber evidence="9">2.7.1.30</ecNumber>
    </recommendedName>
    <alternativeName>
        <fullName evidence="9">ATP:glycerol 3-phosphotransferase</fullName>
    </alternativeName>
    <alternativeName>
        <fullName evidence="9">Glycerokinase</fullName>
        <shortName evidence="9">GK</shortName>
    </alternativeName>
</protein>
<dbReference type="InterPro" id="IPR000577">
    <property type="entry name" value="Carb_kinase_FGGY"/>
</dbReference>
<feature type="binding site" evidence="9">
    <location>
        <position position="10"/>
    </location>
    <ligand>
        <name>ADP</name>
        <dbReference type="ChEBI" id="CHEBI:456216"/>
    </ligand>
</feature>
<dbReference type="GO" id="GO:0006072">
    <property type="term" value="P:glycerol-3-phosphate metabolic process"/>
    <property type="evidence" value="ECO:0007669"/>
    <property type="project" value="InterPro"/>
</dbReference>
<feature type="binding site" evidence="9">
    <location>
        <position position="297"/>
    </location>
    <ligand>
        <name>ADP</name>
        <dbReference type="ChEBI" id="CHEBI:456216"/>
    </ligand>
</feature>
<dbReference type="GO" id="GO:0005829">
    <property type="term" value="C:cytosol"/>
    <property type="evidence" value="ECO:0007669"/>
    <property type="project" value="UniProtKB-ARBA"/>
</dbReference>
<dbReference type="InterPro" id="IPR018484">
    <property type="entry name" value="FGGY_N"/>
</dbReference>
<feature type="binding site" evidence="9">
    <location>
        <position position="232"/>
    </location>
    <ligand>
        <name>sn-glycerol 3-phosphate</name>
        <dbReference type="ChEBI" id="CHEBI:57597"/>
    </ligand>
</feature>
<comment type="caution">
    <text evidence="13">The sequence shown here is derived from an EMBL/GenBank/DDBJ whole genome shotgun (WGS) entry which is preliminary data.</text>
</comment>
<evidence type="ECO:0000256" key="8">
    <source>
        <dbReference type="ARBA" id="ARBA00052101"/>
    </source>
</evidence>
<keyword evidence="6 9" id="KW-0319">Glycerol metabolism</keyword>
<dbReference type="HAMAP" id="MF_00186">
    <property type="entry name" value="Glycerol_kin"/>
    <property type="match status" value="1"/>
</dbReference>
<feature type="binding site" evidence="9">
    <location>
        <position position="78"/>
    </location>
    <ligand>
        <name>sn-glycerol 3-phosphate</name>
        <dbReference type="ChEBI" id="CHEBI:57597"/>
    </ligand>
</feature>
<feature type="binding site" evidence="9">
    <location>
        <position position="297"/>
    </location>
    <ligand>
        <name>ATP</name>
        <dbReference type="ChEBI" id="CHEBI:30616"/>
    </ligand>
</feature>
<evidence type="ECO:0000256" key="4">
    <source>
        <dbReference type="ARBA" id="ARBA00022741"/>
    </source>
</evidence>
<dbReference type="InterPro" id="IPR018483">
    <property type="entry name" value="Carb_kinase_FGGY_CS"/>
</dbReference>
<keyword evidence="3 9" id="KW-0808">Transferase</keyword>
<evidence type="ECO:0000256" key="1">
    <source>
        <dbReference type="ARBA" id="ARBA00005190"/>
    </source>
</evidence>
<dbReference type="PIRSF" id="PIRSF000538">
    <property type="entry name" value="GlpK"/>
    <property type="match status" value="1"/>
</dbReference>
<dbReference type="PANTHER" id="PTHR10196:SF69">
    <property type="entry name" value="GLYCEROL KINASE"/>
    <property type="match status" value="1"/>
</dbReference>
<dbReference type="SUPFAM" id="SSF53067">
    <property type="entry name" value="Actin-like ATPase domain"/>
    <property type="match status" value="2"/>
</dbReference>
<dbReference type="FunFam" id="3.30.420.40:FF:000008">
    <property type="entry name" value="Glycerol kinase"/>
    <property type="match status" value="1"/>
</dbReference>
<keyword evidence="7 9" id="KW-0067">ATP-binding</keyword>
<accession>A0A7V4U579</accession>
<name>A0A7V4U579_CALAY</name>
<evidence type="ECO:0000313" key="13">
    <source>
        <dbReference type="EMBL" id="HGY57099.1"/>
    </source>
</evidence>
<dbReference type="EC" id="2.7.1.30" evidence="9"/>
<sequence>MYILSIDQGTTGTTTILYDAQGRVAAKAYRPFRQIYPQPGWVEHDPMDIWQTVVDTVGEILQKNPFQIDAVGITNQRETTVVWDAESGKPVYNAIVWQCRRTADICNTLQYAAGDIKAKTGLPLDAYFSGTKIKWILENVSGLNTNALRFGTIDTWLIWQLTGGKVHATDFTNASRTLLFNIHSRQWDRDLCRLLNVPHSLLPEVRPSADHYGTVQSIPALKDVPILGVSGDQQAALFGQRCFEDGEVKNTYGTGCFMLMNTGQHAVESREGLLTTIAVNGQGQPCYALEGSVFIAGAAIQWLRDELKILDDAAESEQAALSLKDNGGVYLVPAFTGLGAPHWDMEARGTIVGLTRGSNRNHLIRAALEAMAYQTYDVLKTMEKDAGLTLKELKVDGGATANRFLMQFQSDLLNIPILKPHMAETTALGAAYLAGLKAGIWPDKNALRGLQREEETFLPKMDNGARQDLLAGWQKALRQALTK</sequence>
<feature type="binding site" evidence="9">
    <location>
        <position position="233"/>
    </location>
    <ligand>
        <name>glycerol</name>
        <dbReference type="ChEBI" id="CHEBI:17754"/>
    </ligand>
</feature>
<feature type="binding site" evidence="9">
    <location>
        <position position="78"/>
    </location>
    <ligand>
        <name>glycerol</name>
        <dbReference type="ChEBI" id="CHEBI:17754"/>
    </ligand>
</feature>
<feature type="binding site" evidence="9">
    <location>
        <position position="127"/>
    </location>
    <ligand>
        <name>sn-glycerol 3-phosphate</name>
        <dbReference type="ChEBI" id="CHEBI:57597"/>
    </ligand>
</feature>